<reference evidence="4" key="1">
    <citation type="journal article" date="2017" name="bioRxiv">
        <title>Comparative analysis of the genomes of Stylophora pistillata and Acropora digitifera provides evidence for extensive differences between species of corals.</title>
        <authorList>
            <person name="Voolstra C.R."/>
            <person name="Li Y."/>
            <person name="Liew Y.J."/>
            <person name="Baumgarten S."/>
            <person name="Zoccola D."/>
            <person name="Flot J.-F."/>
            <person name="Tambutte S."/>
            <person name="Allemand D."/>
            <person name="Aranda M."/>
        </authorList>
    </citation>
    <scope>NUCLEOTIDE SEQUENCE [LARGE SCALE GENOMIC DNA]</scope>
</reference>
<dbReference type="CDD" id="cd22343">
    <property type="entry name" value="PDDEXK_lambda_exonuclease-like"/>
    <property type="match status" value="1"/>
</dbReference>
<keyword evidence="4" id="KW-1185">Reference proteome</keyword>
<keyword evidence="1" id="KW-0862">Zinc</keyword>
<dbReference type="GO" id="GO:0003676">
    <property type="term" value="F:nucleic acid binding"/>
    <property type="evidence" value="ECO:0007669"/>
    <property type="project" value="InterPro"/>
</dbReference>
<dbReference type="Gene3D" id="3.90.320.10">
    <property type="match status" value="1"/>
</dbReference>
<dbReference type="InterPro" id="IPR007527">
    <property type="entry name" value="Znf_SWIM"/>
</dbReference>
<dbReference type="InterPro" id="IPR051703">
    <property type="entry name" value="NF-kappa-B_Signaling_Reg"/>
</dbReference>
<evidence type="ECO:0000259" key="2">
    <source>
        <dbReference type="PROSITE" id="PS50966"/>
    </source>
</evidence>
<dbReference type="OrthoDB" id="5946233at2759"/>
<dbReference type="EMBL" id="LSMT01000167">
    <property type="protein sequence ID" value="PFX24787.1"/>
    <property type="molecule type" value="Genomic_DNA"/>
</dbReference>
<gene>
    <name evidence="3" type="ORF">AWC38_SpisGene10621</name>
</gene>
<evidence type="ECO:0000313" key="3">
    <source>
        <dbReference type="EMBL" id="PFX24787.1"/>
    </source>
</evidence>
<proteinExistence type="predicted"/>
<name>A0A2B4S858_STYPI</name>
<dbReference type="GO" id="GO:0006281">
    <property type="term" value="P:DNA repair"/>
    <property type="evidence" value="ECO:0007669"/>
    <property type="project" value="UniProtKB-ARBA"/>
</dbReference>
<dbReference type="GO" id="GO:0008270">
    <property type="term" value="F:zinc ion binding"/>
    <property type="evidence" value="ECO:0007669"/>
    <property type="project" value="UniProtKB-KW"/>
</dbReference>
<dbReference type="InterPro" id="IPR036397">
    <property type="entry name" value="RNaseH_sf"/>
</dbReference>
<protein>
    <recommendedName>
        <fullName evidence="2">SWIM-type domain-containing protein</fullName>
    </recommendedName>
</protein>
<dbReference type="SUPFAM" id="SSF53098">
    <property type="entry name" value="Ribonuclease H-like"/>
    <property type="match status" value="1"/>
</dbReference>
<dbReference type="Pfam" id="PF24764">
    <property type="entry name" value="rva_4"/>
    <property type="match status" value="1"/>
</dbReference>
<dbReference type="InterPro" id="IPR019080">
    <property type="entry name" value="YqaJ_viral_recombinase"/>
</dbReference>
<evidence type="ECO:0000313" key="4">
    <source>
        <dbReference type="Proteomes" id="UP000225706"/>
    </source>
</evidence>
<keyword evidence="1" id="KW-0863">Zinc-finger</keyword>
<dbReference type="PANTHER" id="PTHR46609">
    <property type="entry name" value="EXONUCLEASE, PHAGE-TYPE/RECB, C-TERMINAL DOMAIN-CONTAINING PROTEIN"/>
    <property type="match status" value="1"/>
</dbReference>
<dbReference type="PANTHER" id="PTHR46609:SF7">
    <property type="match status" value="1"/>
</dbReference>
<feature type="domain" description="SWIM-type" evidence="2">
    <location>
        <begin position="294"/>
        <end position="330"/>
    </location>
</feature>
<keyword evidence="1" id="KW-0479">Metal-binding</keyword>
<dbReference type="InterPro" id="IPR011604">
    <property type="entry name" value="PDDEXK-like_dom_sf"/>
</dbReference>
<dbReference type="AlphaFoldDB" id="A0A2B4S858"/>
<evidence type="ECO:0000256" key="1">
    <source>
        <dbReference type="PROSITE-ProRule" id="PRU00325"/>
    </source>
</evidence>
<organism evidence="3 4">
    <name type="scientific">Stylophora pistillata</name>
    <name type="common">Smooth cauliflower coral</name>
    <dbReference type="NCBI Taxonomy" id="50429"/>
    <lineage>
        <taxon>Eukaryota</taxon>
        <taxon>Metazoa</taxon>
        <taxon>Cnidaria</taxon>
        <taxon>Anthozoa</taxon>
        <taxon>Hexacorallia</taxon>
        <taxon>Scleractinia</taxon>
        <taxon>Astrocoeniina</taxon>
        <taxon>Pocilloporidae</taxon>
        <taxon>Stylophora</taxon>
    </lineage>
</organism>
<dbReference type="SUPFAM" id="SSF52980">
    <property type="entry name" value="Restriction endonuclease-like"/>
    <property type="match status" value="1"/>
</dbReference>
<dbReference type="Pfam" id="PF09588">
    <property type="entry name" value="YqaJ"/>
    <property type="match status" value="1"/>
</dbReference>
<accession>A0A2B4S858</accession>
<dbReference type="InterPro" id="IPR058913">
    <property type="entry name" value="Integrase_dom_put"/>
</dbReference>
<dbReference type="Gene3D" id="3.30.420.10">
    <property type="entry name" value="Ribonuclease H-like superfamily/Ribonuclease H"/>
    <property type="match status" value="1"/>
</dbReference>
<dbReference type="Proteomes" id="UP000225706">
    <property type="component" value="Unassembled WGS sequence"/>
</dbReference>
<dbReference type="PROSITE" id="PS50966">
    <property type="entry name" value="ZF_SWIM"/>
    <property type="match status" value="1"/>
</dbReference>
<comment type="caution">
    <text evidence="3">The sequence shown here is derived from an EMBL/GenBank/DDBJ whole genome shotgun (WGS) entry which is preliminary data.</text>
</comment>
<dbReference type="InterPro" id="IPR011335">
    <property type="entry name" value="Restrct_endonuc-II-like"/>
</dbReference>
<dbReference type="InterPro" id="IPR012337">
    <property type="entry name" value="RNaseH-like_sf"/>
</dbReference>
<sequence>MNLTVLDVFLGIEQCKISQGKSTNSTDVPRDLVHDVMFDLDLVGLAARCPTNRNKKVKGQFTTKGVNWVHSMDGHDKFMGYQNRTFPLAVYSSIDTASRKLLWLRVWVTNSDPKLIGRWYLEYLYESRKMPSIIRVDRGSETGSMATMQAFLRQNHGDIEPTDTVVYGPSTANQIERWWRELHERLKRYFKVQLFMLKDQGLYDLDNETHRMLLAFILILVIQKQLDSFRETIWNTHRIRRQKNISLPDGVPDHIYNFPQEYGLEECVKVEPCSVTVRARSYRSQRKNDEPWRLQVELSREKQSVLSQKCNCEGGAGLCNHVIGLMYLIAHYQLLDLQSVPPAMSKTSLPQTWHVPQRTVGIKPKEIDEVVLQQVKVPLSLPQPKKRIRRIDGVRSTLYNPIPDCFGSKDIISTFREHFKEHEDTQVNSILRPMEDLSLTSCKFGDVATGSVLSYQQKIKKTNNPKVHVKVDGPELPPNYSMPTIDSLYLFAPSAGEQNVLEGLCVSYNQSYLYETETREQCDTSKWFDLKAKRLSSSKFKDVCSRKKDFESLAERLLRKTKQTEAMLHGINTEEEAASAYADTRDCNVFPSGIVINPSCPYLATSPDRRVYDPSEADSWGLLEIKCPIKDSITDLNYLKCVNGIYRLKKTHSYYYQVMGQMLLSGAPWADFYVYCKQDYHLEHIEFDNEFCAEMKSKLDHFYFQYLLPHFVKT</sequence>